<evidence type="ECO:0000313" key="2">
    <source>
        <dbReference type="Proteomes" id="UP000761264"/>
    </source>
</evidence>
<dbReference type="AlphaFoldDB" id="A0A967F1I7"/>
<proteinExistence type="predicted"/>
<keyword evidence="2" id="KW-1185">Reference proteome</keyword>
<reference evidence="1" key="1">
    <citation type="submission" date="2020-03" db="EMBL/GenBank/DDBJ databases">
        <title>Genome of Pelagibius litoralis DSM 21314T.</title>
        <authorList>
            <person name="Wang G."/>
        </authorList>
    </citation>
    <scope>NUCLEOTIDE SEQUENCE</scope>
    <source>
        <strain evidence="1">DSM 21314</strain>
    </source>
</reference>
<dbReference type="EMBL" id="JAAQPH010000020">
    <property type="protein sequence ID" value="NIA71241.1"/>
    <property type="molecule type" value="Genomic_DNA"/>
</dbReference>
<organism evidence="1 2">
    <name type="scientific">Pelagibius litoralis</name>
    <dbReference type="NCBI Taxonomy" id="374515"/>
    <lineage>
        <taxon>Bacteria</taxon>
        <taxon>Pseudomonadati</taxon>
        <taxon>Pseudomonadota</taxon>
        <taxon>Alphaproteobacteria</taxon>
        <taxon>Rhodospirillales</taxon>
        <taxon>Rhodovibrionaceae</taxon>
        <taxon>Pelagibius</taxon>
    </lineage>
</organism>
<accession>A0A967F1I7</accession>
<evidence type="ECO:0000313" key="1">
    <source>
        <dbReference type="EMBL" id="NIA71241.1"/>
    </source>
</evidence>
<sequence length="77" mass="8305">MTTLDIAVRHDRHSSRGQHVVFDISGLAHGTQFGILLGNGGRYRDYLDAGRSGEGVVEVLLQGIAESSPGCNNHKLF</sequence>
<dbReference type="RefSeq" id="WP_167228672.1">
    <property type="nucleotide sequence ID" value="NZ_JAAQPH010000020.1"/>
</dbReference>
<protein>
    <submittedName>
        <fullName evidence="1">Uncharacterized protein</fullName>
    </submittedName>
</protein>
<gene>
    <name evidence="1" type="ORF">HBA54_21815</name>
</gene>
<comment type="caution">
    <text evidence="1">The sequence shown here is derived from an EMBL/GenBank/DDBJ whole genome shotgun (WGS) entry which is preliminary data.</text>
</comment>
<dbReference type="Proteomes" id="UP000761264">
    <property type="component" value="Unassembled WGS sequence"/>
</dbReference>
<name>A0A967F1I7_9PROT</name>